<evidence type="ECO:0000313" key="3">
    <source>
        <dbReference type="Proteomes" id="UP001153050"/>
    </source>
</evidence>
<keyword evidence="1" id="KW-0472">Membrane</keyword>
<feature type="transmembrane region" description="Helical" evidence="1">
    <location>
        <begin position="37"/>
        <end position="57"/>
    </location>
</feature>
<sequence>MTQARCRSKGSLSRGDLAGRLAATLNKSLKDRRAERPYGPVATFAAGFFVFEPFFVFGTR</sequence>
<keyword evidence="3" id="KW-1185">Reference proteome</keyword>
<keyword evidence="1" id="KW-0812">Transmembrane</keyword>
<gene>
    <name evidence="2" type="ORF">MES5069_310164</name>
</gene>
<proteinExistence type="predicted"/>
<evidence type="ECO:0000256" key="1">
    <source>
        <dbReference type="SAM" id="Phobius"/>
    </source>
</evidence>
<organism evidence="2 3">
    <name type="scientific">Mesorhizobium escarrei</name>
    <dbReference type="NCBI Taxonomy" id="666018"/>
    <lineage>
        <taxon>Bacteria</taxon>
        <taxon>Pseudomonadati</taxon>
        <taxon>Pseudomonadota</taxon>
        <taxon>Alphaproteobacteria</taxon>
        <taxon>Hyphomicrobiales</taxon>
        <taxon>Phyllobacteriaceae</taxon>
        <taxon>Mesorhizobium</taxon>
    </lineage>
</organism>
<dbReference type="EMBL" id="CAKXZT010000126">
    <property type="protein sequence ID" value="CAH2402428.1"/>
    <property type="molecule type" value="Genomic_DNA"/>
</dbReference>
<reference evidence="2 3" key="1">
    <citation type="submission" date="2022-03" db="EMBL/GenBank/DDBJ databases">
        <authorList>
            <person name="Brunel B."/>
        </authorList>
    </citation>
    <scope>NUCLEOTIDE SEQUENCE [LARGE SCALE GENOMIC DNA]</scope>
    <source>
        <strain evidence="2">STM5069sample</strain>
    </source>
</reference>
<keyword evidence="1" id="KW-1133">Transmembrane helix</keyword>
<evidence type="ECO:0000313" key="2">
    <source>
        <dbReference type="EMBL" id="CAH2402428.1"/>
    </source>
</evidence>
<comment type="caution">
    <text evidence="2">The sequence shown here is derived from an EMBL/GenBank/DDBJ whole genome shotgun (WGS) entry which is preliminary data.</text>
</comment>
<dbReference type="Proteomes" id="UP001153050">
    <property type="component" value="Unassembled WGS sequence"/>
</dbReference>
<accession>A0ABN8JWZ3</accession>
<protein>
    <submittedName>
        <fullName evidence="2">Uncharacterized protein</fullName>
    </submittedName>
</protein>
<name>A0ABN8JWZ3_9HYPH</name>